<evidence type="ECO:0000313" key="3">
    <source>
        <dbReference type="Proteomes" id="UP000319663"/>
    </source>
</evidence>
<protein>
    <recommendedName>
        <fullName evidence="4">TOM core complex subunit Tom6</fullName>
    </recommendedName>
</protein>
<accession>A0A507QVQ8</accession>
<gene>
    <name evidence="2" type="ORF">MPDQ_006768</name>
</gene>
<evidence type="ECO:0000256" key="1">
    <source>
        <dbReference type="SAM" id="Phobius"/>
    </source>
</evidence>
<dbReference type="AlphaFoldDB" id="A0A507QVQ8"/>
<evidence type="ECO:0008006" key="4">
    <source>
        <dbReference type="Google" id="ProtNLM"/>
    </source>
</evidence>
<keyword evidence="1" id="KW-1133">Transmembrane helix</keyword>
<keyword evidence="1" id="KW-0812">Transmembrane</keyword>
<sequence length="58" mass="6397">MAPRQRIVVSRGPQKSFFQTAWDEIRASENRTIVRSIAVFGAGVALLHAGFGEFLLPP</sequence>
<evidence type="ECO:0000313" key="2">
    <source>
        <dbReference type="EMBL" id="TQB72545.1"/>
    </source>
</evidence>
<comment type="caution">
    <text evidence="2">The sequence shown here is derived from an EMBL/GenBank/DDBJ whole genome shotgun (WGS) entry which is preliminary data.</text>
</comment>
<feature type="transmembrane region" description="Helical" evidence="1">
    <location>
        <begin position="33"/>
        <end position="51"/>
    </location>
</feature>
<name>A0A507QVQ8_MONPU</name>
<dbReference type="EMBL" id="VIFY01000062">
    <property type="protein sequence ID" value="TQB72545.1"/>
    <property type="molecule type" value="Genomic_DNA"/>
</dbReference>
<keyword evidence="3" id="KW-1185">Reference proteome</keyword>
<dbReference type="Proteomes" id="UP000319663">
    <property type="component" value="Unassembled WGS sequence"/>
</dbReference>
<organism evidence="2 3">
    <name type="scientific">Monascus purpureus</name>
    <name type="common">Red mold</name>
    <name type="synonym">Monascus anka</name>
    <dbReference type="NCBI Taxonomy" id="5098"/>
    <lineage>
        <taxon>Eukaryota</taxon>
        <taxon>Fungi</taxon>
        <taxon>Dikarya</taxon>
        <taxon>Ascomycota</taxon>
        <taxon>Pezizomycotina</taxon>
        <taxon>Eurotiomycetes</taxon>
        <taxon>Eurotiomycetidae</taxon>
        <taxon>Eurotiales</taxon>
        <taxon>Aspergillaceae</taxon>
        <taxon>Monascus</taxon>
    </lineage>
</organism>
<proteinExistence type="predicted"/>
<reference evidence="2 3" key="1">
    <citation type="submission" date="2019-06" db="EMBL/GenBank/DDBJ databases">
        <title>Wine fermentation using esterase from Monascus purpureus.</title>
        <authorList>
            <person name="Geng C."/>
            <person name="Zhang Y."/>
        </authorList>
    </citation>
    <scope>NUCLEOTIDE SEQUENCE [LARGE SCALE GENOMIC DNA]</scope>
    <source>
        <strain evidence="2">HQ1</strain>
    </source>
</reference>
<keyword evidence="1" id="KW-0472">Membrane</keyword>